<dbReference type="AlphaFoldDB" id="A0A0W0FY09"/>
<proteinExistence type="predicted"/>
<keyword evidence="1" id="KW-0175">Coiled coil</keyword>
<name>A0A0W0FY09_MONRR</name>
<comment type="caution">
    <text evidence="4">The sequence shown here is derived from an EMBL/GenBank/DDBJ whole genome shotgun (WGS) entry which is preliminary data.</text>
</comment>
<feature type="domain" description="F-box" evidence="3">
    <location>
        <begin position="86"/>
        <end position="140"/>
    </location>
</feature>
<dbReference type="InterPro" id="IPR032675">
    <property type="entry name" value="LRR_dom_sf"/>
</dbReference>
<evidence type="ECO:0000313" key="5">
    <source>
        <dbReference type="Proteomes" id="UP000054988"/>
    </source>
</evidence>
<dbReference type="Proteomes" id="UP000054988">
    <property type="component" value="Unassembled WGS sequence"/>
</dbReference>
<organism evidence="4 5">
    <name type="scientific">Moniliophthora roreri</name>
    <name type="common">Frosty pod rot fungus</name>
    <name type="synonym">Monilia roreri</name>
    <dbReference type="NCBI Taxonomy" id="221103"/>
    <lineage>
        <taxon>Eukaryota</taxon>
        <taxon>Fungi</taxon>
        <taxon>Dikarya</taxon>
        <taxon>Basidiomycota</taxon>
        <taxon>Agaricomycotina</taxon>
        <taxon>Agaricomycetes</taxon>
        <taxon>Agaricomycetidae</taxon>
        <taxon>Agaricales</taxon>
        <taxon>Marasmiineae</taxon>
        <taxon>Marasmiaceae</taxon>
        <taxon>Moniliophthora</taxon>
    </lineage>
</organism>
<evidence type="ECO:0000256" key="1">
    <source>
        <dbReference type="SAM" id="Coils"/>
    </source>
</evidence>
<feature type="coiled-coil region" evidence="1">
    <location>
        <begin position="40"/>
        <end position="67"/>
    </location>
</feature>
<dbReference type="Gene3D" id="3.80.10.10">
    <property type="entry name" value="Ribonuclease Inhibitor"/>
    <property type="match status" value="1"/>
</dbReference>
<dbReference type="InterPro" id="IPR001810">
    <property type="entry name" value="F-box_dom"/>
</dbReference>
<feature type="region of interest" description="Disordered" evidence="2">
    <location>
        <begin position="426"/>
        <end position="450"/>
    </location>
</feature>
<evidence type="ECO:0000256" key="2">
    <source>
        <dbReference type="SAM" id="MobiDB-lite"/>
    </source>
</evidence>
<gene>
    <name evidence="4" type="ORF">WG66_6320</name>
</gene>
<dbReference type="EMBL" id="LATX01001515">
    <property type="protein sequence ID" value="KTB41061.1"/>
    <property type="molecule type" value="Genomic_DNA"/>
</dbReference>
<evidence type="ECO:0000313" key="4">
    <source>
        <dbReference type="EMBL" id="KTB41061.1"/>
    </source>
</evidence>
<dbReference type="SUPFAM" id="SSF52047">
    <property type="entry name" value="RNI-like"/>
    <property type="match status" value="1"/>
</dbReference>
<protein>
    <recommendedName>
        <fullName evidence="3">F-box domain-containing protein</fullName>
    </recommendedName>
</protein>
<evidence type="ECO:0000259" key="3">
    <source>
        <dbReference type="Pfam" id="PF12937"/>
    </source>
</evidence>
<accession>A0A0W0FY09</accession>
<dbReference type="Pfam" id="PF12937">
    <property type="entry name" value="F-box-like"/>
    <property type="match status" value="1"/>
</dbReference>
<sequence>MNTYVQSPSRIPTSSRSTTLKGLLRSTISPTDKLIITQVLLDAEKELKNYQVEISRLRTAILTLESKQEGVKRMMDKYRSLLSPIHRVPPEVLKNIFEYSCRINHLNMGSLPPAMTLSAVCGRWRELVLNTPSLWSSISIDYLYWERGSCEFLNRLTCRFMERSRTSPLTLNLEFCAFDFNEADDDAISTVEALVHNCSRWYDVTWCFRRQAMNNSMFAPIRGHLPMLQYLDIRADEEGSDEDELSWGLFSECPSLHSVSLAIGNPLSDSIDLPWQRIMSLTIDAGAANPDDILRVLSICPSIRRLELPSIYGFTIEPTVVRPSQLESLSITAYKSEHLSLLPHLTTPRLSSIEICGGYLGRHFWGPDTWDECLFTSFLVASYHGHASITPTRALAQFAHSSPAGMYTYISADQPKEQHCDENFFESPHNGLRESGHNPSSPAHPPGTARRQQWLGAASFDGDAVLTMVSGPFACVVQRG</sequence>
<reference evidence="4 5" key="1">
    <citation type="submission" date="2015-12" db="EMBL/GenBank/DDBJ databases">
        <title>Draft genome sequence of Moniliophthora roreri, the causal agent of frosty pod rot of cacao.</title>
        <authorList>
            <person name="Aime M.C."/>
            <person name="Diaz-Valderrama J.R."/>
            <person name="Kijpornyongpan T."/>
            <person name="Phillips-Mora W."/>
        </authorList>
    </citation>
    <scope>NUCLEOTIDE SEQUENCE [LARGE SCALE GENOMIC DNA]</scope>
    <source>
        <strain evidence="4 5">MCA 2952</strain>
    </source>
</reference>